<dbReference type="InterPro" id="IPR035996">
    <property type="entry name" value="4pyrrol_Methylase_sf"/>
</dbReference>
<feature type="domain" description="Tetrapyrrole methylase" evidence="5">
    <location>
        <begin position="319"/>
        <end position="541"/>
    </location>
</feature>
<accession>A0A5K7ZJA4</accession>
<dbReference type="InterPro" id="IPR014776">
    <property type="entry name" value="4pyrrole_Mease_sub2"/>
</dbReference>
<keyword evidence="3" id="KW-0949">S-adenosyl-L-methionine</keyword>
<dbReference type="InterPro" id="IPR050161">
    <property type="entry name" value="Siro_Cobalamin_biosynth"/>
</dbReference>
<dbReference type="KEGG" id="dov:DSCO28_28840"/>
<dbReference type="Proteomes" id="UP000425960">
    <property type="component" value="Chromosome"/>
</dbReference>
<feature type="domain" description="Tetrapyrrole methylase" evidence="5">
    <location>
        <begin position="46"/>
        <end position="279"/>
    </location>
</feature>
<dbReference type="PANTHER" id="PTHR45790">
    <property type="entry name" value="SIROHEME SYNTHASE-RELATED"/>
    <property type="match status" value="1"/>
</dbReference>
<evidence type="ECO:0000313" key="6">
    <source>
        <dbReference type="EMBL" id="BBO82318.1"/>
    </source>
</evidence>
<feature type="compositionally biased region" description="Basic and acidic residues" evidence="4">
    <location>
        <begin position="112"/>
        <end position="126"/>
    </location>
</feature>
<dbReference type="Pfam" id="PF00590">
    <property type="entry name" value="TP_methylase"/>
    <property type="match status" value="2"/>
</dbReference>
<sequence>MNGKKTSKRIWIGGLLLILAWMFVIGCAANPPLTGDNQEKTPGSYTVVGIGPGDGDLLTLRAAEAICRADMVFCNPKTQQKLAAYVDFSGKQVVDGYGVLFRYYGRDCKKISQEEKKPRPPMDQEKKRPRGPMRCEEFHRKQAEFAAMVRDAVSSGKHVVLLSGGDPTIYGPDMWTVKELKELNPTVIPGLSAFNAANAALKVSLGEVMLTAPFKKEGSRDTIEQLAGHERATMVIFMPRDMQALFARLSASYPAQTPAAIISNAGVVGQEKVTMGTVGGFAADTSGIDRWRSIVYVGEAVGRAAFNPGLSSQPAAQGKFYLVGVGPGDADLITLRGKKVIESADLIFAHQRLKDKFQDVLSGKEVLTGYHRLFPFYGKPCAKVRPGDQRRERMSCEEYHQKQEEFAALVRAAVAKGKTVAMLDSGDPLVYGPCSWSLTELRDIETEVVPGLSCFNAANAALKAGVTEGKSSHSVILASGWSVEEMAVHQSTMVLFTMRTQFKKFIDGLSAHYDADTPVAIVFSAGYAEKERVMQGTLGTISDQVGTGRLPFEYLLYVGDFLSDGGRVAH</sequence>
<keyword evidence="1" id="KW-0489">Methyltransferase</keyword>
<dbReference type="GO" id="GO:0004851">
    <property type="term" value="F:uroporphyrin-III C-methyltransferase activity"/>
    <property type="evidence" value="ECO:0007669"/>
    <property type="project" value="TreeGrafter"/>
</dbReference>
<name>A0A5K7ZJA4_9BACT</name>
<evidence type="ECO:0000256" key="4">
    <source>
        <dbReference type="SAM" id="MobiDB-lite"/>
    </source>
</evidence>
<dbReference type="SUPFAM" id="SSF53790">
    <property type="entry name" value="Tetrapyrrole methylase"/>
    <property type="match status" value="2"/>
</dbReference>
<dbReference type="GO" id="GO:0032259">
    <property type="term" value="P:methylation"/>
    <property type="evidence" value="ECO:0007669"/>
    <property type="project" value="UniProtKB-KW"/>
</dbReference>
<dbReference type="Gene3D" id="3.40.1010.10">
    <property type="entry name" value="Cobalt-precorrin-4 Transmethylase, Domain 1"/>
    <property type="match status" value="2"/>
</dbReference>
<evidence type="ECO:0000259" key="5">
    <source>
        <dbReference type="Pfam" id="PF00590"/>
    </source>
</evidence>
<dbReference type="Gene3D" id="3.30.950.10">
    <property type="entry name" value="Methyltransferase, Cobalt-precorrin-4 Transmethylase, Domain 2"/>
    <property type="match status" value="2"/>
</dbReference>
<dbReference type="RefSeq" id="WP_173179425.1">
    <property type="nucleotide sequence ID" value="NZ_AP021876.1"/>
</dbReference>
<evidence type="ECO:0000256" key="2">
    <source>
        <dbReference type="ARBA" id="ARBA00022679"/>
    </source>
</evidence>
<protein>
    <recommendedName>
        <fullName evidence="5">Tetrapyrrole methylase domain-containing protein</fullName>
    </recommendedName>
</protein>
<evidence type="ECO:0000256" key="1">
    <source>
        <dbReference type="ARBA" id="ARBA00022603"/>
    </source>
</evidence>
<dbReference type="InterPro" id="IPR000878">
    <property type="entry name" value="4pyrrol_Mease"/>
</dbReference>
<evidence type="ECO:0000313" key="7">
    <source>
        <dbReference type="Proteomes" id="UP000425960"/>
    </source>
</evidence>
<organism evidence="6 7">
    <name type="scientific">Desulfosarcina ovata subsp. sediminis</name>
    <dbReference type="NCBI Taxonomy" id="885957"/>
    <lineage>
        <taxon>Bacteria</taxon>
        <taxon>Pseudomonadati</taxon>
        <taxon>Thermodesulfobacteriota</taxon>
        <taxon>Desulfobacteria</taxon>
        <taxon>Desulfobacterales</taxon>
        <taxon>Desulfosarcinaceae</taxon>
        <taxon>Desulfosarcina</taxon>
    </lineage>
</organism>
<dbReference type="CDD" id="cd11724">
    <property type="entry name" value="TP_methylase"/>
    <property type="match status" value="2"/>
</dbReference>
<evidence type="ECO:0000256" key="3">
    <source>
        <dbReference type="ARBA" id="ARBA00022691"/>
    </source>
</evidence>
<reference evidence="6 7" key="1">
    <citation type="submission" date="2019-11" db="EMBL/GenBank/DDBJ databases">
        <title>Comparative genomics of hydrocarbon-degrading Desulfosarcina strains.</title>
        <authorList>
            <person name="Watanabe M."/>
            <person name="Kojima H."/>
            <person name="Fukui M."/>
        </authorList>
    </citation>
    <scope>NUCLEOTIDE SEQUENCE [LARGE SCALE GENOMIC DNA]</scope>
    <source>
        <strain evidence="6 7">28bB2T</strain>
    </source>
</reference>
<dbReference type="PROSITE" id="PS51257">
    <property type="entry name" value="PROKAR_LIPOPROTEIN"/>
    <property type="match status" value="1"/>
</dbReference>
<proteinExistence type="predicted"/>
<feature type="region of interest" description="Disordered" evidence="4">
    <location>
        <begin position="112"/>
        <end position="132"/>
    </location>
</feature>
<dbReference type="InterPro" id="IPR014777">
    <property type="entry name" value="4pyrrole_Mease_sub1"/>
</dbReference>
<gene>
    <name evidence="6" type="ORF">DSCO28_28840</name>
</gene>
<dbReference type="GO" id="GO:0019354">
    <property type="term" value="P:siroheme biosynthetic process"/>
    <property type="evidence" value="ECO:0007669"/>
    <property type="project" value="TreeGrafter"/>
</dbReference>
<dbReference type="AlphaFoldDB" id="A0A5K7ZJA4"/>
<keyword evidence="2" id="KW-0808">Transferase</keyword>
<dbReference type="EMBL" id="AP021876">
    <property type="protein sequence ID" value="BBO82318.1"/>
    <property type="molecule type" value="Genomic_DNA"/>
</dbReference>